<dbReference type="InterPro" id="IPR020845">
    <property type="entry name" value="AMP-binding_CS"/>
</dbReference>
<sequence length="546" mass="60964">MTTFPLTGYRPSTPVADLLRQVATQPDKPLLLWEDGQWSYAQFADYARRCAAHLRRGGIEPGQRVAIIARNSAWRQAWQYGAWWIGAVEVSVNYDLNGELLRNVLADAEPAVIVLDEEFRDTVSAAFPGHPTLLETTGVPGRSDEVCPQELDELAGTPRPGDLASLIYTSGTTGPSKGVMLPAGYPSGHGYSIRHVLDLRPDDVGYFVLPFFHADFHVVMAAVVQSGSAVAFRHKFTASGFWDEVRRYGATWCWVVGFVLSAVMAQGIEVARGHTMRRFLGAPIPEGAYEFFEDRLGVTILTMYGQTEADGPTFDTFERRRRGAAGWPSVGFEVQIHDDDGVALPPGEPGELVYRPRYPHMTMLGYWNRPDATVAAWRDLWVRSGDQARMDEDGFLYFMGRMTDSIRRRGENVSAYEVETILRRHPGIAECGIVGVHDEFSGEQEIKAFVVPEDEDRFDVDDFVRYCREHLPRYAVPRFLELTAMENIVRSAGTGVVQKHRLLSLREEQRRAVYTIDVSPEQDRLSDGSVPECAKAEGPPTRGAAT</sequence>
<accession>A0A8J2XLM2</accession>
<comment type="similarity">
    <text evidence="1">Belongs to the ATP-dependent AMP-binding enzyme family.</text>
</comment>
<evidence type="ECO:0000259" key="5">
    <source>
        <dbReference type="Pfam" id="PF13193"/>
    </source>
</evidence>
<evidence type="ECO:0000313" key="6">
    <source>
        <dbReference type="EMBL" id="GGA23773.1"/>
    </source>
</evidence>
<dbReference type="PANTHER" id="PTHR43201:SF5">
    <property type="entry name" value="MEDIUM-CHAIN ACYL-COA LIGASE ACSF2, MITOCHONDRIAL"/>
    <property type="match status" value="1"/>
</dbReference>
<evidence type="ECO:0000313" key="7">
    <source>
        <dbReference type="Proteomes" id="UP000616114"/>
    </source>
</evidence>
<evidence type="ECO:0000256" key="3">
    <source>
        <dbReference type="SAM" id="MobiDB-lite"/>
    </source>
</evidence>
<evidence type="ECO:0000256" key="2">
    <source>
        <dbReference type="ARBA" id="ARBA00022598"/>
    </source>
</evidence>
<proteinExistence type="inferred from homology"/>
<evidence type="ECO:0000256" key="1">
    <source>
        <dbReference type="ARBA" id="ARBA00006432"/>
    </source>
</evidence>
<organism evidence="6 7">
    <name type="scientific">Sediminivirga luteola</name>
    <dbReference type="NCBI Taxonomy" id="1774748"/>
    <lineage>
        <taxon>Bacteria</taxon>
        <taxon>Bacillati</taxon>
        <taxon>Actinomycetota</taxon>
        <taxon>Actinomycetes</taxon>
        <taxon>Micrococcales</taxon>
        <taxon>Brevibacteriaceae</taxon>
        <taxon>Sediminivirga</taxon>
    </lineage>
</organism>
<dbReference type="GO" id="GO:0006631">
    <property type="term" value="P:fatty acid metabolic process"/>
    <property type="evidence" value="ECO:0007669"/>
    <property type="project" value="TreeGrafter"/>
</dbReference>
<reference evidence="6" key="1">
    <citation type="journal article" date="2014" name="Int. J. Syst. Evol. Microbiol.">
        <title>Complete genome sequence of Corynebacterium casei LMG S-19264T (=DSM 44701T), isolated from a smear-ripened cheese.</title>
        <authorList>
            <consortium name="US DOE Joint Genome Institute (JGI-PGF)"/>
            <person name="Walter F."/>
            <person name="Albersmeier A."/>
            <person name="Kalinowski J."/>
            <person name="Ruckert C."/>
        </authorList>
    </citation>
    <scope>NUCLEOTIDE SEQUENCE</scope>
    <source>
        <strain evidence="6">CGMCC 1.12785</strain>
    </source>
</reference>
<dbReference type="GO" id="GO:0031956">
    <property type="term" value="F:medium-chain fatty acid-CoA ligase activity"/>
    <property type="evidence" value="ECO:0007669"/>
    <property type="project" value="TreeGrafter"/>
</dbReference>
<dbReference type="Proteomes" id="UP000616114">
    <property type="component" value="Unassembled WGS sequence"/>
</dbReference>
<dbReference type="InterPro" id="IPR045851">
    <property type="entry name" value="AMP-bd_C_sf"/>
</dbReference>
<reference evidence="6" key="2">
    <citation type="submission" date="2020-09" db="EMBL/GenBank/DDBJ databases">
        <authorList>
            <person name="Sun Q."/>
            <person name="Zhou Y."/>
        </authorList>
    </citation>
    <scope>NUCLEOTIDE SEQUENCE</scope>
    <source>
        <strain evidence="6">CGMCC 1.12785</strain>
    </source>
</reference>
<dbReference type="Gene3D" id="3.40.50.12780">
    <property type="entry name" value="N-terminal domain of ligase-like"/>
    <property type="match status" value="1"/>
</dbReference>
<dbReference type="SUPFAM" id="SSF56801">
    <property type="entry name" value="Acetyl-CoA synthetase-like"/>
    <property type="match status" value="1"/>
</dbReference>
<gene>
    <name evidence="6" type="ORF">GCM10011333_28480</name>
</gene>
<feature type="region of interest" description="Disordered" evidence="3">
    <location>
        <begin position="521"/>
        <end position="546"/>
    </location>
</feature>
<comment type="caution">
    <text evidence="6">The sequence shown here is derived from an EMBL/GenBank/DDBJ whole genome shotgun (WGS) entry which is preliminary data.</text>
</comment>
<keyword evidence="7" id="KW-1185">Reference proteome</keyword>
<dbReference type="Pfam" id="PF00501">
    <property type="entry name" value="AMP-binding"/>
    <property type="match status" value="1"/>
</dbReference>
<dbReference type="InterPro" id="IPR000873">
    <property type="entry name" value="AMP-dep_synth/lig_dom"/>
</dbReference>
<dbReference type="InterPro" id="IPR025110">
    <property type="entry name" value="AMP-bd_C"/>
</dbReference>
<feature type="domain" description="AMP-dependent synthetase/ligase" evidence="4">
    <location>
        <begin position="20"/>
        <end position="367"/>
    </location>
</feature>
<dbReference type="Pfam" id="PF13193">
    <property type="entry name" value="AMP-binding_C"/>
    <property type="match status" value="1"/>
</dbReference>
<name>A0A8J2XLM2_9MICO</name>
<protein>
    <submittedName>
        <fullName evidence="6">ATP-dependent acyl-CoA ligase</fullName>
    </submittedName>
</protein>
<dbReference type="PANTHER" id="PTHR43201">
    <property type="entry name" value="ACYL-COA SYNTHETASE"/>
    <property type="match status" value="1"/>
</dbReference>
<feature type="domain" description="AMP-binding enzyme C-terminal" evidence="5">
    <location>
        <begin position="417"/>
        <end position="483"/>
    </location>
</feature>
<dbReference type="InterPro" id="IPR042099">
    <property type="entry name" value="ANL_N_sf"/>
</dbReference>
<dbReference type="AlphaFoldDB" id="A0A8J2XLM2"/>
<dbReference type="RefSeq" id="WP_188551561.1">
    <property type="nucleotide sequence ID" value="NZ_BMFY01000014.1"/>
</dbReference>
<dbReference type="PROSITE" id="PS00455">
    <property type="entry name" value="AMP_BINDING"/>
    <property type="match status" value="1"/>
</dbReference>
<dbReference type="Gene3D" id="3.30.300.30">
    <property type="match status" value="1"/>
</dbReference>
<keyword evidence="2 6" id="KW-0436">Ligase</keyword>
<evidence type="ECO:0000259" key="4">
    <source>
        <dbReference type="Pfam" id="PF00501"/>
    </source>
</evidence>
<dbReference type="EMBL" id="BMFY01000014">
    <property type="protein sequence ID" value="GGA23773.1"/>
    <property type="molecule type" value="Genomic_DNA"/>
</dbReference>